<name>A0A4Q8K2J4_DEISU</name>
<evidence type="ECO:0000313" key="5">
    <source>
        <dbReference type="EMBL" id="SNX32742.1"/>
    </source>
</evidence>
<dbReference type="GO" id="GO:0008200">
    <property type="term" value="F:ion channel inhibitor activity"/>
    <property type="evidence" value="ECO:0007669"/>
    <property type="project" value="InterPro"/>
</dbReference>
<dbReference type="InterPro" id="IPR004169">
    <property type="entry name" value="Spidertoxin"/>
</dbReference>
<feature type="chain" id="PRO_5036119979" evidence="4">
    <location>
        <begin position="23"/>
        <end position="80"/>
    </location>
</feature>
<evidence type="ECO:0000256" key="1">
    <source>
        <dbReference type="ARBA" id="ARBA00004613"/>
    </source>
</evidence>
<comment type="subcellular location">
    <subcellularLocation>
        <location evidence="1">Secreted</location>
    </subcellularLocation>
</comment>
<reference evidence="5" key="1">
    <citation type="submission" date="2017-05" db="EMBL/GenBank/DDBJ databases">
        <authorList>
            <person name="QRISCLOUD D."/>
        </authorList>
    </citation>
    <scope>NUCLEOTIDE SEQUENCE</scope>
</reference>
<protein>
    <submittedName>
        <fullName evidence="5">U10-Deinotoxin-Dsu1a_1</fullName>
    </submittedName>
</protein>
<keyword evidence="3" id="KW-1015">Disulfide bond</keyword>
<evidence type="ECO:0000256" key="4">
    <source>
        <dbReference type="SAM" id="SignalP"/>
    </source>
</evidence>
<dbReference type="AlphaFoldDB" id="A0A4Q8K2J4"/>
<proteinExistence type="predicted"/>
<keyword evidence="2" id="KW-0964">Secreted</keyword>
<dbReference type="EMBL" id="HAHH01000316">
    <property type="protein sequence ID" value="SNX35642.1"/>
    <property type="molecule type" value="Transcribed_RNA"/>
</dbReference>
<organism evidence="5">
    <name type="scientific">Deinopis subrufa</name>
    <name type="common">Rufous net-casting spider</name>
    <dbReference type="NCBI Taxonomy" id="1905329"/>
    <lineage>
        <taxon>Eukaryota</taxon>
        <taxon>Metazoa</taxon>
        <taxon>Ecdysozoa</taxon>
        <taxon>Arthropoda</taxon>
        <taxon>Chelicerata</taxon>
        <taxon>Arachnida</taxon>
        <taxon>Araneae</taxon>
        <taxon>Araneomorphae</taxon>
        <taxon>Entelegynae</taxon>
        <taxon>Deinopoidea</taxon>
        <taxon>Deinopidae</taxon>
        <taxon>Deinopis</taxon>
    </lineage>
</organism>
<dbReference type="Pfam" id="PF02819">
    <property type="entry name" value="Toxin_9"/>
    <property type="match status" value="1"/>
</dbReference>
<sequence>MKLAFALVCLVVAVFFFENTEGFSENANSVEIFHITGQRGCGRTGEWCSRTTCCSEHACVCSISGNCKCKRKLSSIFGRR</sequence>
<reference evidence="5" key="2">
    <citation type="submission" date="2019-05" db="EMBL/GenBank/DDBJ databases">
        <title>Unravelling the molecular evolution of spider venoms.</title>
        <authorList>
            <person name="Pineda S."/>
        </authorList>
    </citation>
    <scope>NUCLEOTIDE SEQUENCE</scope>
</reference>
<keyword evidence="4" id="KW-0732">Signal</keyword>
<accession>A0A4Q8K2J4</accession>
<feature type="signal peptide" evidence="4">
    <location>
        <begin position="1"/>
        <end position="22"/>
    </location>
</feature>
<dbReference type="GO" id="GO:0005576">
    <property type="term" value="C:extracellular region"/>
    <property type="evidence" value="ECO:0007669"/>
    <property type="project" value="UniProtKB-SubCell"/>
</dbReference>
<evidence type="ECO:0000256" key="3">
    <source>
        <dbReference type="ARBA" id="ARBA00023157"/>
    </source>
</evidence>
<evidence type="ECO:0000256" key="2">
    <source>
        <dbReference type="ARBA" id="ARBA00022525"/>
    </source>
</evidence>
<dbReference type="EMBL" id="HAHH01000007">
    <property type="protein sequence ID" value="SNX32742.1"/>
    <property type="molecule type" value="Transcribed_RNA"/>
</dbReference>